<dbReference type="InterPro" id="IPR014812">
    <property type="entry name" value="Vps51"/>
</dbReference>
<evidence type="ECO:0000313" key="5">
    <source>
        <dbReference type="Proteomes" id="UP000799436"/>
    </source>
</evidence>
<dbReference type="GO" id="GO:0042147">
    <property type="term" value="P:retrograde transport, endosome to Golgi"/>
    <property type="evidence" value="ECO:0007669"/>
    <property type="project" value="UniProtKB-UniRule"/>
</dbReference>
<dbReference type="GO" id="GO:0016020">
    <property type="term" value="C:membrane"/>
    <property type="evidence" value="ECO:0007669"/>
    <property type="project" value="TreeGrafter"/>
</dbReference>
<keyword evidence="2" id="KW-0333">Golgi apparatus</keyword>
<dbReference type="GO" id="GO:0006869">
    <property type="term" value="P:lipid transport"/>
    <property type="evidence" value="ECO:0007669"/>
    <property type="project" value="UniProtKB-UniRule"/>
</dbReference>
<dbReference type="GO" id="GO:0032456">
    <property type="term" value="P:endocytic recycling"/>
    <property type="evidence" value="ECO:0007669"/>
    <property type="project" value="TreeGrafter"/>
</dbReference>
<feature type="region of interest" description="Disordered" evidence="3">
    <location>
        <begin position="1"/>
        <end position="82"/>
    </location>
</feature>
<evidence type="ECO:0000256" key="1">
    <source>
        <dbReference type="ARBA" id="ARBA00006080"/>
    </source>
</evidence>
<comment type="function">
    <text evidence="2">Acts as component of the GARP complex that is involved in retrograde transport from early and late endosomes to the trans-Golgi network (TGN).</text>
</comment>
<dbReference type="Proteomes" id="UP000799436">
    <property type="component" value="Unassembled WGS sequence"/>
</dbReference>
<dbReference type="GO" id="GO:0007030">
    <property type="term" value="P:Golgi organization"/>
    <property type="evidence" value="ECO:0007669"/>
    <property type="project" value="UniProtKB-UniRule"/>
</dbReference>
<evidence type="ECO:0000313" key="4">
    <source>
        <dbReference type="EMBL" id="KAF2764282.1"/>
    </source>
</evidence>
<feature type="compositionally biased region" description="Basic and acidic residues" evidence="3">
    <location>
        <begin position="169"/>
        <end position="186"/>
    </location>
</feature>
<protein>
    <recommendedName>
        <fullName evidence="2">Vacuolar protein sorting-associated protein 51 homolog</fullName>
    </recommendedName>
</protein>
<dbReference type="GO" id="GO:0005829">
    <property type="term" value="C:cytosol"/>
    <property type="evidence" value="ECO:0007669"/>
    <property type="project" value="GOC"/>
</dbReference>
<keyword evidence="5" id="KW-1185">Reference proteome</keyword>
<dbReference type="PANTHER" id="PTHR15954:SF4">
    <property type="entry name" value="VACUOLAR PROTEIN SORTING-ASSOCIATED PROTEIN 51 HOMOLOG"/>
    <property type="match status" value="1"/>
</dbReference>
<evidence type="ECO:0000256" key="2">
    <source>
        <dbReference type="RuleBase" id="RU368010"/>
    </source>
</evidence>
<dbReference type="GO" id="GO:1990745">
    <property type="term" value="C:EARP complex"/>
    <property type="evidence" value="ECO:0007669"/>
    <property type="project" value="TreeGrafter"/>
</dbReference>
<dbReference type="GO" id="GO:0000938">
    <property type="term" value="C:GARP complex"/>
    <property type="evidence" value="ECO:0007669"/>
    <property type="project" value="UniProtKB-UniRule"/>
</dbReference>
<accession>A0A6G1KVD5</accession>
<proteinExistence type="inferred from homology"/>
<evidence type="ECO:0000256" key="3">
    <source>
        <dbReference type="SAM" id="MobiDB-lite"/>
    </source>
</evidence>
<keyword evidence="2" id="KW-0445">Lipid transport</keyword>
<sequence length="250" mass="27686">MSTITSPRPSIALSSRRTSTSTDRSTSTTRASNPPTAPVRRGNRDRAALRDYYNLPKPAADAPAPPTPKHETETESELDQPNFHAESYVKHLLEKEGLEGVLRVESRLVSEIRSLDGEKKALVYDNYSKLITATDTIRAMREKMDPGAQTMTLVADIERIGETAAGLQKELRKSHEGRGGGGKERHMQRETVRWVLAASESLGRLVREGKRDDAEAEWRVVEGLLGRWEGVRGVEEVREACREALGVGEG</sequence>
<reference evidence="4" key="1">
    <citation type="journal article" date="2020" name="Stud. Mycol.">
        <title>101 Dothideomycetes genomes: a test case for predicting lifestyles and emergence of pathogens.</title>
        <authorList>
            <person name="Haridas S."/>
            <person name="Albert R."/>
            <person name="Binder M."/>
            <person name="Bloem J."/>
            <person name="Labutti K."/>
            <person name="Salamov A."/>
            <person name="Andreopoulos B."/>
            <person name="Baker S."/>
            <person name="Barry K."/>
            <person name="Bills G."/>
            <person name="Bluhm B."/>
            <person name="Cannon C."/>
            <person name="Castanera R."/>
            <person name="Culley D."/>
            <person name="Daum C."/>
            <person name="Ezra D."/>
            <person name="Gonzalez J."/>
            <person name="Henrissat B."/>
            <person name="Kuo A."/>
            <person name="Liang C."/>
            <person name="Lipzen A."/>
            <person name="Lutzoni F."/>
            <person name="Magnuson J."/>
            <person name="Mondo S."/>
            <person name="Nolan M."/>
            <person name="Ohm R."/>
            <person name="Pangilinan J."/>
            <person name="Park H.-J."/>
            <person name="Ramirez L."/>
            <person name="Alfaro M."/>
            <person name="Sun H."/>
            <person name="Tritt A."/>
            <person name="Yoshinaga Y."/>
            <person name="Zwiers L.-H."/>
            <person name="Turgeon B."/>
            <person name="Goodwin S."/>
            <person name="Spatafora J."/>
            <person name="Crous P."/>
            <person name="Grigoriev I."/>
        </authorList>
    </citation>
    <scope>NUCLEOTIDE SEQUENCE</scope>
    <source>
        <strain evidence="4">CBS 116005</strain>
    </source>
</reference>
<dbReference type="Pfam" id="PF08700">
    <property type="entry name" value="VPS51_Exo84_N"/>
    <property type="match status" value="1"/>
</dbReference>
<comment type="subcellular location">
    <subcellularLocation>
        <location evidence="2">Golgi apparatus</location>
        <location evidence="2">trans-Golgi network</location>
    </subcellularLocation>
</comment>
<dbReference type="GO" id="GO:0048193">
    <property type="term" value="P:Golgi vesicle transport"/>
    <property type="evidence" value="ECO:0007669"/>
    <property type="project" value="TreeGrafter"/>
</dbReference>
<keyword evidence="2" id="KW-0653">Protein transport</keyword>
<comment type="similarity">
    <text evidence="1 2">Belongs to the VPS51 family.</text>
</comment>
<dbReference type="EMBL" id="ML995930">
    <property type="protein sequence ID" value="KAF2764282.1"/>
    <property type="molecule type" value="Genomic_DNA"/>
</dbReference>
<dbReference type="PANTHER" id="PTHR15954">
    <property type="entry name" value="VACUOLAR PROTEIN SORTING-ASSOCIATED PROTEIN 51 HOMOLOG"/>
    <property type="match status" value="1"/>
</dbReference>
<keyword evidence="2" id="KW-0813">Transport</keyword>
<feature type="region of interest" description="Disordered" evidence="3">
    <location>
        <begin position="167"/>
        <end position="186"/>
    </location>
</feature>
<comment type="subunit">
    <text evidence="2">Component of the Golgi-associated retrograde protein (GARP) complex.</text>
</comment>
<gene>
    <name evidence="4" type="ORF">EJ03DRAFT_358539</name>
</gene>
<dbReference type="OrthoDB" id="203678at2759"/>
<feature type="compositionally biased region" description="Low complexity" evidence="3">
    <location>
        <begin position="14"/>
        <end position="30"/>
    </location>
</feature>
<dbReference type="AlphaFoldDB" id="A0A6G1KVD5"/>
<organism evidence="4 5">
    <name type="scientific">Teratosphaeria nubilosa</name>
    <dbReference type="NCBI Taxonomy" id="161662"/>
    <lineage>
        <taxon>Eukaryota</taxon>
        <taxon>Fungi</taxon>
        <taxon>Dikarya</taxon>
        <taxon>Ascomycota</taxon>
        <taxon>Pezizomycotina</taxon>
        <taxon>Dothideomycetes</taxon>
        <taxon>Dothideomycetidae</taxon>
        <taxon>Mycosphaerellales</taxon>
        <taxon>Teratosphaeriaceae</taxon>
        <taxon>Teratosphaeria</taxon>
    </lineage>
</organism>
<name>A0A6G1KVD5_9PEZI</name>
<dbReference type="GO" id="GO:0015031">
    <property type="term" value="P:protein transport"/>
    <property type="evidence" value="ECO:0007669"/>
    <property type="project" value="UniProtKB-UniRule"/>
</dbReference>